<dbReference type="PANTHER" id="PTHR34108:SF1">
    <property type="entry name" value="SEPTUM SITE-DETERMINING PROTEIN MINC"/>
    <property type="match status" value="1"/>
</dbReference>
<dbReference type="Gene3D" id="2.160.20.70">
    <property type="match status" value="1"/>
</dbReference>
<dbReference type="AlphaFoldDB" id="A0A1G8MQV5"/>
<dbReference type="PANTHER" id="PTHR34108">
    <property type="entry name" value="SEPTUM SITE-DETERMINING PROTEIN MINC"/>
    <property type="match status" value="1"/>
</dbReference>
<dbReference type="Pfam" id="PF22642">
    <property type="entry name" value="MinC_N_1"/>
    <property type="match status" value="1"/>
</dbReference>
<keyword evidence="10" id="KW-1185">Reference proteome</keyword>
<evidence type="ECO:0000256" key="5">
    <source>
        <dbReference type="ARBA" id="ARBA00046874"/>
    </source>
</evidence>
<evidence type="ECO:0000259" key="7">
    <source>
        <dbReference type="Pfam" id="PF03775"/>
    </source>
</evidence>
<feature type="domain" description="Septum site-determining protein MinC N-terminal" evidence="8">
    <location>
        <begin position="19"/>
        <end position="94"/>
    </location>
</feature>
<organism evidence="9 10">
    <name type="scientific">Alteribacillus bidgolensis</name>
    <dbReference type="NCBI Taxonomy" id="930129"/>
    <lineage>
        <taxon>Bacteria</taxon>
        <taxon>Bacillati</taxon>
        <taxon>Bacillota</taxon>
        <taxon>Bacilli</taxon>
        <taxon>Bacillales</taxon>
        <taxon>Bacillaceae</taxon>
        <taxon>Alteribacillus</taxon>
    </lineage>
</organism>
<evidence type="ECO:0000256" key="3">
    <source>
        <dbReference type="ARBA" id="ARBA00023210"/>
    </source>
</evidence>
<reference evidence="9 10" key="1">
    <citation type="submission" date="2016-10" db="EMBL/GenBank/DDBJ databases">
        <authorList>
            <person name="de Groot N.N."/>
        </authorList>
    </citation>
    <scope>NUCLEOTIDE SEQUENCE [LARGE SCALE GENOMIC DNA]</scope>
    <source>
        <strain evidence="10">P4B,CCM 7963,CECT 7998,DSM 25260,IBRC-M 10614,KCTC 13821</strain>
    </source>
</reference>
<comment type="function">
    <text evidence="6">Cell division inhibitor that blocks the formation of polar Z ring septums. Rapidly oscillates between the poles of the cell to destabilize FtsZ filaments that have formed before they mature into polar Z rings. Prevents FtsZ polymerization.</text>
</comment>
<keyword evidence="2 6" id="KW-0132">Cell division</keyword>
<dbReference type="HAMAP" id="MF_00267">
    <property type="entry name" value="MinC"/>
    <property type="match status" value="1"/>
</dbReference>
<protein>
    <recommendedName>
        <fullName evidence="6">Probable septum site-determining protein MinC</fullName>
    </recommendedName>
</protein>
<name>A0A1G8MQV5_9BACI</name>
<accession>A0A1G8MQV5</accession>
<dbReference type="Pfam" id="PF03775">
    <property type="entry name" value="MinC_C"/>
    <property type="match status" value="1"/>
</dbReference>
<keyword evidence="3 6" id="KW-0717">Septation</keyword>
<feature type="domain" description="Septum formation inhibitor MinC C-terminal" evidence="7">
    <location>
        <begin position="118"/>
        <end position="221"/>
    </location>
</feature>
<dbReference type="InterPro" id="IPR036145">
    <property type="entry name" value="MinC_C_sf"/>
</dbReference>
<dbReference type="GO" id="GO:1901891">
    <property type="term" value="P:regulation of cell septum assembly"/>
    <property type="evidence" value="ECO:0007669"/>
    <property type="project" value="InterPro"/>
</dbReference>
<dbReference type="Proteomes" id="UP000199017">
    <property type="component" value="Unassembled WGS sequence"/>
</dbReference>
<evidence type="ECO:0000313" key="9">
    <source>
        <dbReference type="EMBL" id="SDI70246.1"/>
    </source>
</evidence>
<dbReference type="GO" id="GO:0000917">
    <property type="term" value="P:division septum assembly"/>
    <property type="evidence" value="ECO:0007669"/>
    <property type="project" value="UniProtKB-KW"/>
</dbReference>
<evidence type="ECO:0000313" key="10">
    <source>
        <dbReference type="Proteomes" id="UP000199017"/>
    </source>
</evidence>
<proteinExistence type="inferred from homology"/>
<dbReference type="STRING" id="930129.SAMN05216352_110149"/>
<dbReference type="SUPFAM" id="SSF63848">
    <property type="entry name" value="Cell-division inhibitor MinC, C-terminal domain"/>
    <property type="match status" value="1"/>
</dbReference>
<evidence type="ECO:0000256" key="4">
    <source>
        <dbReference type="ARBA" id="ARBA00023306"/>
    </source>
</evidence>
<dbReference type="EMBL" id="FNDU01000010">
    <property type="protein sequence ID" value="SDI70246.1"/>
    <property type="molecule type" value="Genomic_DNA"/>
</dbReference>
<comment type="subunit">
    <text evidence="5 6">Interacts with MinD and FtsZ.</text>
</comment>
<sequence length="246" mass="26883">MAQAPEVKQMSTGPAKNLVTIKGTKEGLTVILDDQCSFDDLTKELKEKISNDKQVFGDGPEVEVKVDAGYRYLLNHQKEKIKNLLEDAEPILVGEFHSEVISKEEARREREETGLTAVTRIIRSGQILRIRGDVLLLGDVNPGGIVEATGNVYILGTLKGIARAGVEGSKTSVVCASVMAPHQISISDAIFYAPNRYEKKQSGPLFGEPVYAYIANEDLEISFEKTRLLNQFQSAAAANQGETLST</sequence>
<dbReference type="NCBIfam" id="TIGR01222">
    <property type="entry name" value="minC"/>
    <property type="match status" value="1"/>
</dbReference>
<gene>
    <name evidence="6" type="primary">minC</name>
    <name evidence="9" type="ORF">SAMN05216352_110149</name>
</gene>
<evidence type="ECO:0000259" key="8">
    <source>
        <dbReference type="Pfam" id="PF22642"/>
    </source>
</evidence>
<dbReference type="InterPro" id="IPR016098">
    <property type="entry name" value="CAP/MinC_C"/>
</dbReference>
<dbReference type="GO" id="GO:0000902">
    <property type="term" value="P:cell morphogenesis"/>
    <property type="evidence" value="ECO:0007669"/>
    <property type="project" value="InterPro"/>
</dbReference>
<dbReference type="InterPro" id="IPR005526">
    <property type="entry name" value="Septum_form_inhib_MinC_C"/>
</dbReference>
<comment type="similarity">
    <text evidence="1 6">Belongs to the MinC family.</text>
</comment>
<keyword evidence="4 6" id="KW-0131">Cell cycle</keyword>
<dbReference type="InterPro" id="IPR055219">
    <property type="entry name" value="MinC_N_1"/>
</dbReference>
<evidence type="ECO:0000256" key="6">
    <source>
        <dbReference type="HAMAP-Rule" id="MF_00267"/>
    </source>
</evidence>
<dbReference type="Gene3D" id="3.30.160.540">
    <property type="match status" value="1"/>
</dbReference>
<evidence type="ECO:0000256" key="2">
    <source>
        <dbReference type="ARBA" id="ARBA00022618"/>
    </source>
</evidence>
<dbReference type="InterPro" id="IPR013033">
    <property type="entry name" value="MinC"/>
</dbReference>
<evidence type="ECO:0000256" key="1">
    <source>
        <dbReference type="ARBA" id="ARBA00006291"/>
    </source>
</evidence>
<dbReference type="RefSeq" id="WP_170031800.1">
    <property type="nucleotide sequence ID" value="NZ_FNDU01000010.1"/>
</dbReference>